<sequence length="398" mass="45402">MLVSMVYIILMRWLAGIIIYFTILALYGLLGVGTFYCFWYWKQLEGVEGSDQALQFTTNLLSYLRLRTTWLIFGCVLGALLLILLITTLCLCNRIRLAIALIKEASRAVGHMFSTLFWPIFPFILEVIVVCIWVAIAVFVSTSYSSKFTVVDAPTDFNLTNGTDCTPADFNATYPDTTARCQFSEWALPSYTVYLQFYNLFMLFWLVNFVIALGQMTLAGAFASYYWAFTKPHDIPAFPVFYSFLRSVRYHLGSLAFGSLIIAIIQLIRVILEYIESKLKGKADNKVVMYILKCMKCFFWLLEKVMKFINKNAYILIAIYGKNFCTSSQEAFWLLLRNILRVAVVNKLTDFVILLGKLSVTAVVGIASFFYFTDKITFVSSILAVPAVTYYWTPIVVS</sequence>
<dbReference type="Pfam" id="PF04515">
    <property type="entry name" value="Choline_transpo"/>
    <property type="match status" value="1"/>
</dbReference>
<evidence type="ECO:0000313" key="8">
    <source>
        <dbReference type="EMBL" id="KAJ8039262.1"/>
    </source>
</evidence>
<dbReference type="PANTHER" id="PTHR12385">
    <property type="entry name" value="CHOLINE TRANSPORTER-LIKE (SLC FAMILY 44)"/>
    <property type="match status" value="1"/>
</dbReference>
<dbReference type="InterPro" id="IPR007603">
    <property type="entry name" value="Choline_transptr-like"/>
</dbReference>
<comment type="similarity">
    <text evidence="2 7">Belongs to the CTL (choline transporter-like) family.</text>
</comment>
<protein>
    <recommendedName>
        <fullName evidence="7">Choline transporter-like protein</fullName>
    </recommendedName>
</protein>
<dbReference type="PANTHER" id="PTHR12385:SF14">
    <property type="entry name" value="CHOLINE TRANSPORTER-LIKE 2"/>
    <property type="match status" value="1"/>
</dbReference>
<keyword evidence="4 7" id="KW-1133">Transmembrane helix</keyword>
<evidence type="ECO:0000256" key="3">
    <source>
        <dbReference type="ARBA" id="ARBA00022692"/>
    </source>
</evidence>
<feature type="transmembrane region" description="Helical" evidence="7">
    <location>
        <begin position="203"/>
        <end position="229"/>
    </location>
</feature>
<dbReference type="OrthoDB" id="420519at2759"/>
<dbReference type="GO" id="GO:0022857">
    <property type="term" value="F:transmembrane transporter activity"/>
    <property type="evidence" value="ECO:0007669"/>
    <property type="project" value="UniProtKB-UniRule"/>
</dbReference>
<keyword evidence="9" id="KW-1185">Reference proteome</keyword>
<evidence type="ECO:0000256" key="7">
    <source>
        <dbReference type="RuleBase" id="RU368066"/>
    </source>
</evidence>
<evidence type="ECO:0000256" key="6">
    <source>
        <dbReference type="ARBA" id="ARBA00023180"/>
    </source>
</evidence>
<evidence type="ECO:0000256" key="5">
    <source>
        <dbReference type="ARBA" id="ARBA00023136"/>
    </source>
</evidence>
<feature type="transmembrane region" description="Helical" evidence="7">
    <location>
        <begin position="250"/>
        <end position="272"/>
    </location>
</feature>
<keyword evidence="5 7" id="KW-0472">Membrane</keyword>
<feature type="transmembrane region" description="Helical" evidence="7">
    <location>
        <begin position="116"/>
        <end position="140"/>
    </location>
</feature>
<feature type="transmembrane region" description="Helical" evidence="7">
    <location>
        <begin position="70"/>
        <end position="95"/>
    </location>
</feature>
<feature type="transmembrane region" description="Helical" evidence="7">
    <location>
        <begin position="378"/>
        <end position="397"/>
    </location>
</feature>
<evidence type="ECO:0000256" key="4">
    <source>
        <dbReference type="ARBA" id="ARBA00022989"/>
    </source>
</evidence>
<accession>A0A9Q1C6I2</accession>
<comment type="subcellular location">
    <subcellularLocation>
        <location evidence="7">Cell membrane</location>
        <topology evidence="7">Multi-pass membrane protein</topology>
    </subcellularLocation>
    <subcellularLocation>
        <location evidence="1">Membrane</location>
        <topology evidence="1">Multi-pass membrane protein</topology>
    </subcellularLocation>
</comment>
<evidence type="ECO:0000313" key="9">
    <source>
        <dbReference type="Proteomes" id="UP001152320"/>
    </source>
</evidence>
<dbReference type="GO" id="GO:0005886">
    <property type="term" value="C:plasma membrane"/>
    <property type="evidence" value="ECO:0007669"/>
    <property type="project" value="UniProtKB-SubCell"/>
</dbReference>
<dbReference type="Proteomes" id="UP001152320">
    <property type="component" value="Chromosome 7"/>
</dbReference>
<dbReference type="EMBL" id="JAIZAY010000007">
    <property type="protein sequence ID" value="KAJ8039262.1"/>
    <property type="molecule type" value="Genomic_DNA"/>
</dbReference>
<comment type="function">
    <text evidence="7">Choline transporter.</text>
</comment>
<comment type="caution">
    <text evidence="8">The sequence shown here is derived from an EMBL/GenBank/DDBJ whole genome shotgun (WGS) entry which is preliminary data.</text>
</comment>
<proteinExistence type="inferred from homology"/>
<evidence type="ECO:0000256" key="1">
    <source>
        <dbReference type="ARBA" id="ARBA00004141"/>
    </source>
</evidence>
<gene>
    <name evidence="8" type="ORF">HOLleu_16918</name>
</gene>
<feature type="transmembrane region" description="Helical" evidence="7">
    <location>
        <begin position="351"/>
        <end position="372"/>
    </location>
</feature>
<organism evidence="8 9">
    <name type="scientific">Holothuria leucospilota</name>
    <name type="common">Black long sea cucumber</name>
    <name type="synonym">Mertensiothuria leucospilota</name>
    <dbReference type="NCBI Taxonomy" id="206669"/>
    <lineage>
        <taxon>Eukaryota</taxon>
        <taxon>Metazoa</taxon>
        <taxon>Echinodermata</taxon>
        <taxon>Eleutherozoa</taxon>
        <taxon>Echinozoa</taxon>
        <taxon>Holothuroidea</taxon>
        <taxon>Aspidochirotacea</taxon>
        <taxon>Aspidochirotida</taxon>
        <taxon>Holothuriidae</taxon>
        <taxon>Holothuria</taxon>
    </lineage>
</organism>
<keyword evidence="3 7" id="KW-0812">Transmembrane</keyword>
<evidence type="ECO:0000256" key="2">
    <source>
        <dbReference type="ARBA" id="ARBA00007168"/>
    </source>
</evidence>
<name>A0A9Q1C6I2_HOLLE</name>
<keyword evidence="6" id="KW-0325">Glycoprotein</keyword>
<dbReference type="AlphaFoldDB" id="A0A9Q1C6I2"/>
<feature type="transmembrane region" description="Helical" evidence="7">
    <location>
        <begin position="12"/>
        <end position="41"/>
    </location>
</feature>
<feature type="transmembrane region" description="Helical" evidence="7">
    <location>
        <begin position="287"/>
        <end position="302"/>
    </location>
</feature>
<reference evidence="8" key="1">
    <citation type="submission" date="2021-10" db="EMBL/GenBank/DDBJ databases">
        <title>Tropical sea cucumber genome reveals ecological adaptation and Cuvierian tubules defense mechanism.</title>
        <authorList>
            <person name="Chen T."/>
        </authorList>
    </citation>
    <scope>NUCLEOTIDE SEQUENCE</scope>
    <source>
        <strain evidence="8">Nanhai2018</strain>
        <tissue evidence="8">Muscle</tissue>
    </source>
</reference>